<dbReference type="EMBL" id="JAUOZU010000006">
    <property type="protein sequence ID" value="MDO6963920.1"/>
    <property type="molecule type" value="Genomic_DNA"/>
</dbReference>
<evidence type="ECO:0000256" key="1">
    <source>
        <dbReference type="SAM" id="Phobius"/>
    </source>
</evidence>
<proteinExistence type="predicted"/>
<accession>A0ABT8YJU5</accession>
<reference evidence="2" key="2">
    <citation type="submission" date="2023-07" db="EMBL/GenBank/DDBJ databases">
        <authorList>
            <person name="Shen H."/>
        </authorList>
    </citation>
    <scope>NUCLEOTIDE SEQUENCE</scope>
    <source>
        <strain evidence="2">TNR-22</strain>
    </source>
</reference>
<keyword evidence="1" id="KW-0472">Membrane</keyword>
<keyword evidence="1" id="KW-0812">Transmembrane</keyword>
<feature type="transmembrane region" description="Helical" evidence="1">
    <location>
        <begin position="6"/>
        <end position="23"/>
    </location>
</feature>
<name>A0ABT8YJU5_9HYPH</name>
<evidence type="ECO:0000313" key="2">
    <source>
        <dbReference type="EMBL" id="MDO6963920.1"/>
    </source>
</evidence>
<dbReference type="RefSeq" id="WP_304375833.1">
    <property type="nucleotide sequence ID" value="NZ_JAUOZU010000006.1"/>
</dbReference>
<keyword evidence="1" id="KW-1133">Transmembrane helix</keyword>
<reference evidence="2" key="1">
    <citation type="journal article" date="2015" name="Int. J. Syst. Evol. Microbiol.">
        <title>Rhizobium alvei sp. nov., isolated from a freshwater river.</title>
        <authorList>
            <person name="Sheu S.Y."/>
            <person name="Huang H.W."/>
            <person name="Young C.C."/>
            <person name="Chen W.M."/>
        </authorList>
    </citation>
    <scope>NUCLEOTIDE SEQUENCE</scope>
    <source>
        <strain evidence="2">TNR-22</strain>
    </source>
</reference>
<dbReference type="Proteomes" id="UP001174932">
    <property type="component" value="Unassembled WGS sequence"/>
</dbReference>
<evidence type="ECO:0000313" key="3">
    <source>
        <dbReference type="Proteomes" id="UP001174932"/>
    </source>
</evidence>
<comment type="caution">
    <text evidence="2">The sequence shown here is derived from an EMBL/GenBank/DDBJ whole genome shotgun (WGS) entry which is preliminary data.</text>
</comment>
<gene>
    <name evidence="2" type="ORF">Q4481_08115</name>
</gene>
<organism evidence="2 3">
    <name type="scientific">Rhizobium alvei</name>
    <dbReference type="NCBI Taxonomy" id="1132659"/>
    <lineage>
        <taxon>Bacteria</taxon>
        <taxon>Pseudomonadati</taxon>
        <taxon>Pseudomonadota</taxon>
        <taxon>Alphaproteobacteria</taxon>
        <taxon>Hyphomicrobiales</taxon>
        <taxon>Rhizobiaceae</taxon>
        <taxon>Rhizobium/Agrobacterium group</taxon>
        <taxon>Rhizobium</taxon>
    </lineage>
</organism>
<sequence length="149" mass="16590">MLPMAIWAVLMIVATGLFLWFAYTIRQRSGEDEVDTGLAILEFGRAYPDEAIRQVAMTDDGFMVFLRLWTGRCGCMKRSGGRYLCHLIDPKKVMMVPTDDGRGLNLQFAGLPALDGDYRFNSDKQAAEVSLWILGSFTVDGVAAQQAEE</sequence>
<keyword evidence="3" id="KW-1185">Reference proteome</keyword>
<protein>
    <submittedName>
        <fullName evidence="2">Uncharacterized protein</fullName>
    </submittedName>
</protein>